<dbReference type="SUPFAM" id="SSF53098">
    <property type="entry name" value="Ribonuclease H-like"/>
    <property type="match status" value="1"/>
</dbReference>
<dbReference type="RefSeq" id="WP_177168642.1">
    <property type="nucleotide sequence ID" value="NZ_FOHV01000016.1"/>
</dbReference>
<keyword evidence="3" id="KW-1185">Reference proteome</keyword>
<dbReference type="STRING" id="1123402.SAMN02583745_02005"/>
<sequence length="168" mass="19615">TYRRWIAELRESGRTGDARPQAAKAREYKHAITPEVRQVIIDTCLSDEFVMLPPAQIVPILADRGVYIASESSFYRIMRAENLLVKKSMSTIKKNSPKPIRTYVVTKPNQLWSWDITYLPTLIKGEYFKLYLVLDIYSRYITGWEIYETESAELASQLIEKIAKKREY</sequence>
<dbReference type="Gene3D" id="3.30.420.10">
    <property type="entry name" value="Ribonuclease H-like superfamily/Ribonuclease H"/>
    <property type="match status" value="1"/>
</dbReference>
<feature type="domain" description="Integrase catalytic" evidence="1">
    <location>
        <begin position="104"/>
        <end position="168"/>
    </location>
</feature>
<proteinExistence type="predicted"/>
<evidence type="ECO:0000259" key="1">
    <source>
        <dbReference type="PROSITE" id="PS50994"/>
    </source>
</evidence>
<gene>
    <name evidence="2" type="ORF">SAMN02583745_02005</name>
</gene>
<dbReference type="PROSITE" id="PS50994">
    <property type="entry name" value="INTEGRASE"/>
    <property type="match status" value="1"/>
</dbReference>
<dbReference type="GO" id="GO:0003676">
    <property type="term" value="F:nucleic acid binding"/>
    <property type="evidence" value="ECO:0007669"/>
    <property type="project" value="InterPro"/>
</dbReference>
<dbReference type="InterPro" id="IPR036397">
    <property type="entry name" value="RNaseH_sf"/>
</dbReference>
<dbReference type="Proteomes" id="UP000242642">
    <property type="component" value="Unassembled WGS sequence"/>
</dbReference>
<evidence type="ECO:0000313" key="2">
    <source>
        <dbReference type="EMBL" id="SET32048.1"/>
    </source>
</evidence>
<reference evidence="3" key="1">
    <citation type="submission" date="2016-10" db="EMBL/GenBank/DDBJ databases">
        <authorList>
            <person name="Varghese N."/>
            <person name="Submissions S."/>
        </authorList>
    </citation>
    <scope>NUCLEOTIDE SEQUENCE [LARGE SCALE GENOMIC DNA]</scope>
    <source>
        <strain evidence="3">DSM 18579</strain>
    </source>
</reference>
<dbReference type="AlphaFoldDB" id="A0A1I0DI02"/>
<dbReference type="GO" id="GO:0015074">
    <property type="term" value="P:DNA integration"/>
    <property type="evidence" value="ECO:0007669"/>
    <property type="project" value="InterPro"/>
</dbReference>
<protein>
    <submittedName>
        <fullName evidence="2">Integrase core domain-containing protein</fullName>
    </submittedName>
</protein>
<evidence type="ECO:0000313" key="3">
    <source>
        <dbReference type="Proteomes" id="UP000242642"/>
    </source>
</evidence>
<organism evidence="2 3">
    <name type="scientific">Thorsellia anophelis DSM 18579</name>
    <dbReference type="NCBI Taxonomy" id="1123402"/>
    <lineage>
        <taxon>Bacteria</taxon>
        <taxon>Pseudomonadati</taxon>
        <taxon>Pseudomonadota</taxon>
        <taxon>Gammaproteobacteria</taxon>
        <taxon>Enterobacterales</taxon>
        <taxon>Thorselliaceae</taxon>
        <taxon>Thorsellia</taxon>
    </lineage>
</organism>
<name>A0A1I0DI02_9GAMM</name>
<feature type="non-terminal residue" evidence="2">
    <location>
        <position position="1"/>
    </location>
</feature>
<dbReference type="InterPro" id="IPR001584">
    <property type="entry name" value="Integrase_cat-core"/>
</dbReference>
<dbReference type="Pfam" id="PF00665">
    <property type="entry name" value="rve"/>
    <property type="match status" value="1"/>
</dbReference>
<accession>A0A1I0DI02</accession>
<dbReference type="EMBL" id="FOHV01000016">
    <property type="protein sequence ID" value="SET32048.1"/>
    <property type="molecule type" value="Genomic_DNA"/>
</dbReference>
<dbReference type="InterPro" id="IPR012337">
    <property type="entry name" value="RNaseH-like_sf"/>
</dbReference>